<gene>
    <name evidence="2" type="ORF">E1286_10570</name>
</gene>
<comment type="caution">
    <text evidence="2">The sequence shown here is derived from an EMBL/GenBank/DDBJ whole genome shotgun (WGS) entry which is preliminary data.</text>
</comment>
<protein>
    <submittedName>
        <fullName evidence="2">Uncharacterized protein</fullName>
    </submittedName>
</protein>
<proteinExistence type="predicted"/>
<sequence>MRLLAALLLHLYPQPWRRRYGDEVADLVAARPVRPRTLFDLAGGAADAWLHRRRIPGATPFRVPPGLALPFAAYTLVLLWAPGVSDATNLRGVWALAADHGSIAQRLAETASSLFVVAGVLGLLSLAPLVTTALPALRGSGTVTREAARRVLLSVLVATTLAGMFFILFHRLARSPAGPLGDAMAGGFVVPIMLALVLLAPTIAARAPGFAPDVRACGTQLAIAAICTTLAWLAVGALLALGLAEASQGFLTAVAAGAVISIGMATLTARNVMRNSGKSPELAFVR</sequence>
<dbReference type="Proteomes" id="UP000295302">
    <property type="component" value="Unassembled WGS sequence"/>
</dbReference>
<keyword evidence="1" id="KW-1133">Transmembrane helix</keyword>
<dbReference type="RefSeq" id="WP_132611196.1">
    <property type="nucleotide sequence ID" value="NZ_SMKQ01000021.1"/>
</dbReference>
<dbReference type="EMBL" id="SMKQ01000021">
    <property type="protein sequence ID" value="TDD51298.1"/>
    <property type="molecule type" value="Genomic_DNA"/>
</dbReference>
<keyword evidence="1" id="KW-0472">Membrane</keyword>
<keyword evidence="1" id="KW-0812">Transmembrane</keyword>
<feature type="transmembrane region" description="Helical" evidence="1">
    <location>
        <begin position="250"/>
        <end position="269"/>
    </location>
</feature>
<dbReference type="AlphaFoldDB" id="A0A4R4Z097"/>
<evidence type="ECO:0000313" key="2">
    <source>
        <dbReference type="EMBL" id="TDD51298.1"/>
    </source>
</evidence>
<keyword evidence="3" id="KW-1185">Reference proteome</keyword>
<evidence type="ECO:0000256" key="1">
    <source>
        <dbReference type="SAM" id="Phobius"/>
    </source>
</evidence>
<feature type="transmembrane region" description="Helical" evidence="1">
    <location>
        <begin position="151"/>
        <end position="173"/>
    </location>
</feature>
<accession>A0A4R4Z097</accession>
<dbReference type="OrthoDB" id="3480012at2"/>
<reference evidence="2 3" key="1">
    <citation type="submission" date="2019-03" db="EMBL/GenBank/DDBJ databases">
        <title>Draft genome sequences of novel Actinobacteria.</title>
        <authorList>
            <person name="Sahin N."/>
            <person name="Ay H."/>
            <person name="Saygin H."/>
        </authorList>
    </citation>
    <scope>NUCLEOTIDE SEQUENCE [LARGE SCALE GENOMIC DNA]</scope>
    <source>
        <strain evidence="2 3">CH32</strain>
    </source>
</reference>
<organism evidence="2 3">
    <name type="scientific">Nonomuraea terrae</name>
    <dbReference type="NCBI Taxonomy" id="2530383"/>
    <lineage>
        <taxon>Bacteria</taxon>
        <taxon>Bacillati</taxon>
        <taxon>Actinomycetota</taxon>
        <taxon>Actinomycetes</taxon>
        <taxon>Streptosporangiales</taxon>
        <taxon>Streptosporangiaceae</taxon>
        <taxon>Nonomuraea</taxon>
    </lineage>
</organism>
<name>A0A4R4Z097_9ACTN</name>
<feature type="transmembrane region" description="Helical" evidence="1">
    <location>
        <begin position="185"/>
        <end position="209"/>
    </location>
</feature>
<feature type="transmembrane region" description="Helical" evidence="1">
    <location>
        <begin position="221"/>
        <end position="244"/>
    </location>
</feature>
<feature type="transmembrane region" description="Helical" evidence="1">
    <location>
        <begin position="114"/>
        <end position="139"/>
    </location>
</feature>
<evidence type="ECO:0000313" key="3">
    <source>
        <dbReference type="Proteomes" id="UP000295302"/>
    </source>
</evidence>